<dbReference type="RefSeq" id="WP_036155290.1">
    <property type="nucleotide sequence ID" value="NZ_AVCX01000005.1"/>
</dbReference>
<accession>A0A0A3JBY1</accession>
<dbReference type="AlphaFoldDB" id="A0A0A3JBY1"/>
<keyword evidence="1" id="KW-1133">Transmembrane helix</keyword>
<protein>
    <submittedName>
        <fullName evidence="2">Uncharacterized protein</fullName>
    </submittedName>
</protein>
<name>A0A0A3JBY1_9BACI</name>
<dbReference type="Proteomes" id="UP000030437">
    <property type="component" value="Unassembled WGS sequence"/>
</dbReference>
<dbReference type="EMBL" id="JPVP01000056">
    <property type="protein sequence ID" value="KGR84537.1"/>
    <property type="molecule type" value="Genomic_DNA"/>
</dbReference>
<evidence type="ECO:0000313" key="2">
    <source>
        <dbReference type="EMBL" id="KGR84537.1"/>
    </source>
</evidence>
<comment type="caution">
    <text evidence="2">The sequence shown here is derived from an EMBL/GenBank/DDBJ whole genome shotgun (WGS) entry which is preliminary data.</text>
</comment>
<gene>
    <name evidence="2" type="ORF">CD32_13250</name>
</gene>
<feature type="transmembrane region" description="Helical" evidence="1">
    <location>
        <begin position="30"/>
        <end position="54"/>
    </location>
</feature>
<evidence type="ECO:0000256" key="1">
    <source>
        <dbReference type="SAM" id="Phobius"/>
    </source>
</evidence>
<keyword evidence="1" id="KW-0472">Membrane</keyword>
<feature type="transmembrane region" description="Helical" evidence="1">
    <location>
        <begin position="7"/>
        <end position="24"/>
    </location>
</feature>
<dbReference type="eggNOG" id="ENOG5030C83">
    <property type="taxonomic scope" value="Bacteria"/>
</dbReference>
<evidence type="ECO:0000313" key="3">
    <source>
        <dbReference type="Proteomes" id="UP000030437"/>
    </source>
</evidence>
<organism evidence="2 3">
    <name type="scientific">Lysinibacillus odysseyi 34hs-1 = NBRC 100172</name>
    <dbReference type="NCBI Taxonomy" id="1220589"/>
    <lineage>
        <taxon>Bacteria</taxon>
        <taxon>Bacillati</taxon>
        <taxon>Bacillota</taxon>
        <taxon>Bacilli</taxon>
        <taxon>Bacillales</taxon>
        <taxon>Bacillaceae</taxon>
        <taxon>Lysinibacillus</taxon>
    </lineage>
</organism>
<dbReference type="OrthoDB" id="2739988at2"/>
<dbReference type="STRING" id="1220589.CD32_13250"/>
<proteinExistence type="predicted"/>
<sequence length="68" mass="7436">MKKTGSVLMFIGAVMLAIFMYADLKLTFGLWATGFIISMLIAAVGAITLIIYFAKGIRDDNRSKNSSK</sequence>
<keyword evidence="3" id="KW-1185">Reference proteome</keyword>
<reference evidence="2 3" key="1">
    <citation type="submission" date="2014-02" db="EMBL/GenBank/DDBJ databases">
        <title>Draft genome sequence of Lysinibacillus odysseyi NBRC 100172.</title>
        <authorList>
            <person name="Zhang F."/>
            <person name="Wang G."/>
            <person name="Zhang L."/>
        </authorList>
    </citation>
    <scope>NUCLEOTIDE SEQUENCE [LARGE SCALE GENOMIC DNA]</scope>
    <source>
        <strain evidence="2 3">NBRC 100172</strain>
    </source>
</reference>
<keyword evidence="1" id="KW-0812">Transmembrane</keyword>